<accession>A0A848N4B5</accession>
<dbReference type="RefSeq" id="WP_169320730.1">
    <property type="nucleotide sequence ID" value="NZ_JABCJF010000002.1"/>
</dbReference>
<dbReference type="SUPFAM" id="SSF158745">
    <property type="entry name" value="LanC-like"/>
    <property type="match status" value="1"/>
</dbReference>
<feature type="binding site" evidence="1">
    <location>
        <position position="309"/>
    </location>
    <ligand>
        <name>Zn(2+)</name>
        <dbReference type="ChEBI" id="CHEBI:29105"/>
    </ligand>
</feature>
<dbReference type="PRINTS" id="PR01950">
    <property type="entry name" value="LANCSUPER"/>
</dbReference>
<proteinExistence type="predicted"/>
<dbReference type="GO" id="GO:0031179">
    <property type="term" value="P:peptide modification"/>
    <property type="evidence" value="ECO:0007669"/>
    <property type="project" value="InterPro"/>
</dbReference>
<keyword evidence="1" id="KW-0479">Metal-binding</keyword>
<dbReference type="InterPro" id="IPR033889">
    <property type="entry name" value="LanC"/>
</dbReference>
<organism evidence="2 3">
    <name type="scientific">Chryseobacterium aquaticum</name>
    <dbReference type="NCBI Taxonomy" id="452084"/>
    <lineage>
        <taxon>Bacteria</taxon>
        <taxon>Pseudomonadati</taxon>
        <taxon>Bacteroidota</taxon>
        <taxon>Flavobacteriia</taxon>
        <taxon>Flavobacteriales</taxon>
        <taxon>Weeksellaceae</taxon>
        <taxon>Chryseobacterium group</taxon>
        <taxon>Chryseobacterium</taxon>
    </lineage>
</organism>
<dbReference type="Gene3D" id="1.50.10.20">
    <property type="match status" value="1"/>
</dbReference>
<evidence type="ECO:0000313" key="3">
    <source>
        <dbReference type="Proteomes" id="UP000548067"/>
    </source>
</evidence>
<sequence length="399" mass="45449">MEIIFQELERIKTLTYSYIDAKQYKAGLLGDIGGLSLFSFYYGRIFNDIDSLDRGEELTDNIIVNIKNSLRDGNFRYSNGVTGFASLLKFLNKESFVEFEANDVLSDLDEIIFNYAIQELDKGNYDFLHGAMGVLHYFLIDAEKLNDFAKKIISKLHSIVEFTPEAMMYWSFFDVNDPYYKLEKSINLGLAHGQPAIVSVLSKAYKLAPNDIILKGLIENATKTIINYKYQDNRSSLYPSIQPILQNNDYYKGSRMGWCYGDLGIALALWEVGEALADNYFKSEALECIKKSALRKDLQEGSVIDAAICHGSAGIMYIFNKFSQLSNDCKYQDEINYWKEISVNLLNTNKSQLLTGHCAWSRDTQYYNDFGLLQGISGVGLSFLSFVNPEIKWGEFLLM</sequence>
<gene>
    <name evidence="2" type="ORF">HIO71_06030</name>
</gene>
<dbReference type="AlphaFoldDB" id="A0A848N4B5"/>
<dbReference type="GO" id="GO:0046872">
    <property type="term" value="F:metal ion binding"/>
    <property type="evidence" value="ECO:0007669"/>
    <property type="project" value="UniProtKB-KW"/>
</dbReference>
<feature type="binding site" evidence="1">
    <location>
        <position position="310"/>
    </location>
    <ligand>
        <name>Zn(2+)</name>
        <dbReference type="ChEBI" id="CHEBI:29105"/>
    </ligand>
</feature>
<dbReference type="CDD" id="cd04793">
    <property type="entry name" value="LanC"/>
    <property type="match status" value="1"/>
</dbReference>
<evidence type="ECO:0000256" key="1">
    <source>
        <dbReference type="PIRSR" id="PIRSR607822-1"/>
    </source>
</evidence>
<feature type="binding site" evidence="1">
    <location>
        <position position="259"/>
    </location>
    <ligand>
        <name>Zn(2+)</name>
        <dbReference type="ChEBI" id="CHEBI:29105"/>
    </ligand>
</feature>
<dbReference type="EMBL" id="JABCJF010000002">
    <property type="protein sequence ID" value="NMR33765.1"/>
    <property type="molecule type" value="Genomic_DNA"/>
</dbReference>
<reference evidence="2 3" key="1">
    <citation type="submission" date="2020-04" db="EMBL/GenBank/DDBJ databases">
        <title>Genome analysis and antimicrobial resistance characteristics of Chryseobacterium aquaticum isolated from farmed salmonids.</title>
        <authorList>
            <person name="Saticioglu I.B."/>
            <person name="Duman M."/>
            <person name="Altun S."/>
        </authorList>
    </citation>
    <scope>NUCLEOTIDE SEQUENCE [LARGE SCALE GENOMIC DNA]</scope>
    <source>
        <strain evidence="2 3">C-174</strain>
    </source>
</reference>
<dbReference type="InterPro" id="IPR007822">
    <property type="entry name" value="LANC-like"/>
</dbReference>
<protein>
    <submittedName>
        <fullName evidence="2">Lanthionine synthetase C family protein</fullName>
    </submittedName>
</protein>
<comment type="caution">
    <text evidence="2">The sequence shown here is derived from an EMBL/GenBank/DDBJ whole genome shotgun (WGS) entry which is preliminary data.</text>
</comment>
<dbReference type="Proteomes" id="UP000548067">
    <property type="component" value="Unassembled WGS sequence"/>
</dbReference>
<name>A0A848N4B5_9FLAO</name>
<evidence type="ECO:0000313" key="2">
    <source>
        <dbReference type="EMBL" id="NMR33765.1"/>
    </source>
</evidence>
<dbReference type="SMART" id="SM01260">
    <property type="entry name" value="LANC_like"/>
    <property type="match status" value="1"/>
</dbReference>
<dbReference type="Pfam" id="PF05147">
    <property type="entry name" value="LANC_like"/>
    <property type="match status" value="1"/>
</dbReference>
<dbReference type="PRINTS" id="PR01955">
    <property type="entry name" value="LANCFRANKIA"/>
</dbReference>
<keyword evidence="1" id="KW-0862">Zinc</keyword>